<proteinExistence type="predicted"/>
<dbReference type="EMBL" id="JAEKFT010000034">
    <property type="protein sequence ID" value="MBT0963618.1"/>
    <property type="molecule type" value="Genomic_DNA"/>
</dbReference>
<evidence type="ECO:0000313" key="1">
    <source>
        <dbReference type="EMBL" id="MBT0963618.1"/>
    </source>
</evidence>
<accession>A0A944DIP9</accession>
<evidence type="ECO:0000313" key="2">
    <source>
        <dbReference type="Proteomes" id="UP000694660"/>
    </source>
</evidence>
<organism evidence="1 2">
    <name type="scientific">Denitromonas iodatirespirans</name>
    <dbReference type="NCBI Taxonomy" id="2795389"/>
    <lineage>
        <taxon>Bacteria</taxon>
        <taxon>Pseudomonadati</taxon>
        <taxon>Pseudomonadota</taxon>
        <taxon>Betaproteobacteria</taxon>
        <taxon>Rhodocyclales</taxon>
        <taxon>Zoogloeaceae</taxon>
        <taxon>Denitromonas</taxon>
    </lineage>
</organism>
<sequence>MTRLDFRNLLHEIWLKSDTDFSGVWIIVCDTPICLPIINLREDFPTISGTTTEVLSHLSSTKSKYHDGFHIINQAGLIAHIAQYFSPPIVLNVNIDRGRPIGGRFAAAIFGSAIPGVLMTGMVSEGHGLSIFEDGYETLFETLK</sequence>
<comment type="caution">
    <text evidence="1">The sequence shown here is derived from an EMBL/GenBank/DDBJ whole genome shotgun (WGS) entry which is preliminary data.</text>
</comment>
<gene>
    <name evidence="1" type="ORF">I8J34_20730</name>
</gene>
<dbReference type="RefSeq" id="WP_214363550.1">
    <property type="nucleotide sequence ID" value="NZ_JAEKFT010000034.1"/>
</dbReference>
<dbReference type="Proteomes" id="UP000694660">
    <property type="component" value="Unassembled WGS sequence"/>
</dbReference>
<name>A0A944DIP9_DENI1</name>
<dbReference type="AlphaFoldDB" id="A0A944DIP9"/>
<reference evidence="2" key="1">
    <citation type="journal article" date="2022" name="ISME J.">
        <title>Genetic and phylogenetic analysis of dissimilatory iodate-reducing bacteria identifies potential niches across the world's oceans.</title>
        <authorList>
            <person name="Reyes-Umana V."/>
            <person name="Henning Z."/>
            <person name="Lee K."/>
            <person name="Barnum T.P."/>
            <person name="Coates J.D."/>
        </authorList>
    </citation>
    <scope>NUCLEOTIDE SEQUENCE [LARGE SCALE GENOMIC DNA]</scope>
    <source>
        <strain evidence="2">IR12</strain>
    </source>
</reference>
<protein>
    <submittedName>
        <fullName evidence="1">Uncharacterized protein</fullName>
    </submittedName>
</protein>
<keyword evidence="2" id="KW-1185">Reference proteome</keyword>